<dbReference type="Proteomes" id="UP000276133">
    <property type="component" value="Unassembled WGS sequence"/>
</dbReference>
<evidence type="ECO:0000256" key="1">
    <source>
        <dbReference type="SAM" id="SignalP"/>
    </source>
</evidence>
<feature type="signal peptide" evidence="1">
    <location>
        <begin position="1"/>
        <end position="27"/>
    </location>
</feature>
<keyword evidence="1" id="KW-0732">Signal</keyword>
<keyword evidence="3" id="KW-1185">Reference proteome</keyword>
<dbReference type="AlphaFoldDB" id="A0A3M7PMX1"/>
<protein>
    <submittedName>
        <fullName evidence="2">Uncharacterized protein</fullName>
    </submittedName>
</protein>
<sequence>TEWTSNTLFLYSLLLIFIFTSPEGTHSLDHSLKIMKKFIVKRALYQSENNIKSAVPKKQNPERGIRIFVAQIPPKNPLEFTFGIDGTN</sequence>
<accession>A0A3M7PMX1</accession>
<feature type="chain" id="PRO_5017977382" evidence="1">
    <location>
        <begin position="28"/>
        <end position="88"/>
    </location>
</feature>
<evidence type="ECO:0000313" key="3">
    <source>
        <dbReference type="Proteomes" id="UP000276133"/>
    </source>
</evidence>
<organism evidence="2 3">
    <name type="scientific">Brachionus plicatilis</name>
    <name type="common">Marine rotifer</name>
    <name type="synonym">Brachionus muelleri</name>
    <dbReference type="NCBI Taxonomy" id="10195"/>
    <lineage>
        <taxon>Eukaryota</taxon>
        <taxon>Metazoa</taxon>
        <taxon>Spiralia</taxon>
        <taxon>Gnathifera</taxon>
        <taxon>Rotifera</taxon>
        <taxon>Eurotatoria</taxon>
        <taxon>Monogononta</taxon>
        <taxon>Pseudotrocha</taxon>
        <taxon>Ploima</taxon>
        <taxon>Brachionidae</taxon>
        <taxon>Brachionus</taxon>
    </lineage>
</organism>
<reference evidence="2 3" key="1">
    <citation type="journal article" date="2018" name="Sci. Rep.">
        <title>Genomic signatures of local adaptation to the degree of environmental predictability in rotifers.</title>
        <authorList>
            <person name="Franch-Gras L."/>
            <person name="Hahn C."/>
            <person name="Garcia-Roger E.M."/>
            <person name="Carmona M.J."/>
            <person name="Serra M."/>
            <person name="Gomez A."/>
        </authorList>
    </citation>
    <scope>NUCLEOTIDE SEQUENCE [LARGE SCALE GENOMIC DNA]</scope>
    <source>
        <strain evidence="2">HYR1</strain>
    </source>
</reference>
<gene>
    <name evidence="2" type="ORF">BpHYR1_004869</name>
</gene>
<evidence type="ECO:0000313" key="2">
    <source>
        <dbReference type="EMBL" id="RNA00466.1"/>
    </source>
</evidence>
<dbReference type="EMBL" id="REGN01009737">
    <property type="protein sequence ID" value="RNA00466.1"/>
    <property type="molecule type" value="Genomic_DNA"/>
</dbReference>
<feature type="non-terminal residue" evidence="2">
    <location>
        <position position="1"/>
    </location>
</feature>
<name>A0A3M7PMX1_BRAPC</name>
<comment type="caution">
    <text evidence="2">The sequence shown here is derived from an EMBL/GenBank/DDBJ whole genome shotgun (WGS) entry which is preliminary data.</text>
</comment>
<proteinExistence type="predicted"/>